<sequence length="415" mass="47065">MDRVKPKKFWNTKRISIIGGSVLLATFLIYQFFFADKRSKLNVEQDKLTVSTVKQGKFDEFIVVTGVVQPLKTIQLDAIVGGYVTEKLIEGGNMVKQGDILLRLENQSLKLSFLQSETEASRLVNDLQNTRQNLKVARFTLQKTLSDLDFQLDQAKDAHERNVKLYKDKVIPEADYLKTKRDYEKLVRQREIEIESQKYQEENARMQISQLEGTLANTQKNVSLWRQTLDNLVVKAPVSGLLSSMNVEVGSNINQGQNIGQIDDLNGFKMRVSVDEHYISRIFVGLQGSMEFNGKDYGLKIIKIYPEVLSGRFEVDMQFDKGAPELIKRGQSAPIRLQLGQPSQATLLPSGGFFSETGGNWVYVVSEDGKRAVKRNITLGRKNPEYFEVLEGLKPGEKVITSSYENFGDNEVLEF</sequence>
<keyword evidence="4" id="KW-0812">Transmembrane</keyword>
<dbReference type="NCBIfam" id="TIGR01730">
    <property type="entry name" value="RND_mfp"/>
    <property type="match status" value="1"/>
</dbReference>
<dbReference type="InterPro" id="IPR058627">
    <property type="entry name" value="MdtA-like_C"/>
</dbReference>
<dbReference type="Pfam" id="PF25967">
    <property type="entry name" value="RND-MFP_C"/>
    <property type="match status" value="1"/>
</dbReference>
<name>A0AAU8FTF3_9BACT</name>
<accession>A0AAU8FTF3</accession>
<comment type="subcellular location">
    <subcellularLocation>
        <location evidence="1">Cell envelope</location>
    </subcellularLocation>
</comment>
<reference evidence="7" key="1">
    <citation type="submission" date="2024-06" db="EMBL/GenBank/DDBJ databases">
        <title>Sequencing and assembly of the genome of Dyadobacter sp. strain 676, a symbiont of Cyamopsis tetragonoloba.</title>
        <authorList>
            <person name="Guro P."/>
            <person name="Sazanova A."/>
            <person name="Kuznetsova I."/>
            <person name="Belimov A."/>
            <person name="Safronova V."/>
        </authorList>
    </citation>
    <scope>NUCLEOTIDE SEQUENCE</scope>
    <source>
        <strain evidence="7">676</strain>
    </source>
</reference>
<organism evidence="7">
    <name type="scientific">Dyadobacter sp. 676</name>
    <dbReference type="NCBI Taxonomy" id="3088362"/>
    <lineage>
        <taxon>Bacteria</taxon>
        <taxon>Pseudomonadati</taxon>
        <taxon>Bacteroidota</taxon>
        <taxon>Cytophagia</taxon>
        <taxon>Cytophagales</taxon>
        <taxon>Spirosomataceae</taxon>
        <taxon>Dyadobacter</taxon>
    </lineage>
</organism>
<keyword evidence="4" id="KW-1133">Transmembrane helix</keyword>
<evidence type="ECO:0000256" key="1">
    <source>
        <dbReference type="ARBA" id="ARBA00004196"/>
    </source>
</evidence>
<dbReference type="InterPro" id="IPR050465">
    <property type="entry name" value="UPF0194_transport"/>
</dbReference>
<evidence type="ECO:0000256" key="2">
    <source>
        <dbReference type="ARBA" id="ARBA00009477"/>
    </source>
</evidence>
<dbReference type="Gene3D" id="2.40.30.170">
    <property type="match status" value="1"/>
</dbReference>
<dbReference type="Gene3D" id="2.40.50.100">
    <property type="match status" value="1"/>
</dbReference>
<dbReference type="Gene3D" id="2.40.420.20">
    <property type="match status" value="1"/>
</dbReference>
<dbReference type="PANTHER" id="PTHR32347:SF23">
    <property type="entry name" value="BLL5650 PROTEIN"/>
    <property type="match status" value="1"/>
</dbReference>
<feature type="transmembrane region" description="Helical" evidence="4">
    <location>
        <begin position="15"/>
        <end position="34"/>
    </location>
</feature>
<dbReference type="RefSeq" id="WP_353723155.1">
    <property type="nucleotide sequence ID" value="NZ_CP159289.1"/>
</dbReference>
<dbReference type="PANTHER" id="PTHR32347">
    <property type="entry name" value="EFFLUX SYSTEM COMPONENT YKNX-RELATED"/>
    <property type="match status" value="1"/>
</dbReference>
<evidence type="ECO:0000259" key="5">
    <source>
        <dbReference type="Pfam" id="PF25917"/>
    </source>
</evidence>
<dbReference type="SUPFAM" id="SSF111369">
    <property type="entry name" value="HlyD-like secretion proteins"/>
    <property type="match status" value="2"/>
</dbReference>
<dbReference type="AlphaFoldDB" id="A0AAU8FTF3"/>
<protein>
    <submittedName>
        <fullName evidence="7">Efflux RND transporter periplasmic adaptor subunit</fullName>
    </submittedName>
</protein>
<keyword evidence="4" id="KW-0472">Membrane</keyword>
<dbReference type="GO" id="GO:0030313">
    <property type="term" value="C:cell envelope"/>
    <property type="evidence" value="ECO:0007669"/>
    <property type="project" value="UniProtKB-SubCell"/>
</dbReference>
<dbReference type="Gene3D" id="1.10.287.470">
    <property type="entry name" value="Helix hairpin bin"/>
    <property type="match status" value="1"/>
</dbReference>
<dbReference type="GO" id="GO:0022857">
    <property type="term" value="F:transmembrane transporter activity"/>
    <property type="evidence" value="ECO:0007669"/>
    <property type="project" value="InterPro"/>
</dbReference>
<dbReference type="InterPro" id="IPR006143">
    <property type="entry name" value="RND_pump_MFP"/>
</dbReference>
<feature type="domain" description="Multidrug resistance protein MdtA-like C-terminal permuted SH3" evidence="6">
    <location>
        <begin position="344"/>
        <end position="403"/>
    </location>
</feature>
<gene>
    <name evidence="7" type="ORF">ABV298_08205</name>
</gene>
<evidence type="ECO:0000313" key="7">
    <source>
        <dbReference type="EMBL" id="XCH27917.1"/>
    </source>
</evidence>
<dbReference type="Pfam" id="PF25917">
    <property type="entry name" value="BSH_RND"/>
    <property type="match status" value="1"/>
</dbReference>
<dbReference type="GO" id="GO:0016020">
    <property type="term" value="C:membrane"/>
    <property type="evidence" value="ECO:0007669"/>
    <property type="project" value="InterPro"/>
</dbReference>
<dbReference type="EMBL" id="CP159289">
    <property type="protein sequence ID" value="XCH27917.1"/>
    <property type="molecule type" value="Genomic_DNA"/>
</dbReference>
<evidence type="ECO:0000259" key="6">
    <source>
        <dbReference type="Pfam" id="PF25967"/>
    </source>
</evidence>
<keyword evidence="3" id="KW-0175">Coiled coil</keyword>
<feature type="domain" description="Multidrug resistance protein MdtA-like barrel-sandwich hybrid" evidence="5">
    <location>
        <begin position="74"/>
        <end position="258"/>
    </location>
</feature>
<dbReference type="InterPro" id="IPR058625">
    <property type="entry name" value="MdtA-like_BSH"/>
</dbReference>
<proteinExistence type="inferred from homology"/>
<comment type="similarity">
    <text evidence="2">Belongs to the membrane fusion protein (MFP) (TC 8.A.1) family.</text>
</comment>
<evidence type="ECO:0000256" key="4">
    <source>
        <dbReference type="SAM" id="Phobius"/>
    </source>
</evidence>
<evidence type="ECO:0000256" key="3">
    <source>
        <dbReference type="ARBA" id="ARBA00023054"/>
    </source>
</evidence>